<sequence>MDVDQLSLGIEFSPENQPSGSDPELQEVYAALRALDPDGQKFAAVLRSTIDQLLNGEVTGRYDWNDLMKTEKTHAGTLVEINLQRQFKFHDGVDMDYSIAGVDVDCKFSQTFGAWMIPPEADEHLCLVVWADDQKSTWSAGLIRIVQEILNNGGNRDKKATIKSEERKRIVWLWKDFELPENILLHLDDNIRDQILRQRSGQSRVTELFRTVHGRRIGRGVVRTLGQQGDYMARIREGDKNRARPKLREEGIVILGDYPVHQALAALLGGPVPKEGEFVAHRLTRYDPELGNRPHALIEGEEWTVARDGEPADLPAPQLPNPQKKAEPI</sequence>
<evidence type="ECO:0000256" key="1">
    <source>
        <dbReference type="ARBA" id="ARBA00022722"/>
    </source>
</evidence>
<feature type="region of interest" description="Disordered" evidence="4">
    <location>
        <begin position="307"/>
        <end position="329"/>
    </location>
</feature>
<feature type="domain" description="Type II restriction enzyme NaeI" evidence="5">
    <location>
        <begin position="28"/>
        <end position="312"/>
    </location>
</feature>
<evidence type="ECO:0000256" key="4">
    <source>
        <dbReference type="SAM" id="MobiDB-lite"/>
    </source>
</evidence>
<dbReference type="CDD" id="cd22338">
    <property type="entry name" value="NaeI-like"/>
    <property type="match status" value="1"/>
</dbReference>
<dbReference type="InterPro" id="IPR015210">
    <property type="entry name" value="NaeI"/>
</dbReference>
<evidence type="ECO:0000259" key="5">
    <source>
        <dbReference type="Pfam" id="PF09126"/>
    </source>
</evidence>
<evidence type="ECO:0000313" key="6">
    <source>
        <dbReference type="EMBL" id="APB00611.1"/>
    </source>
</evidence>
<reference evidence="7 8" key="2">
    <citation type="journal article" date="2016" name="Genome Announc.">
        <title>Draft Genome Sequence of Erythromycin- and Oxytetracycline-Sensitive Nocardia seriolae Strain U-1 (NBRC 110359).</title>
        <authorList>
            <person name="Imajoh M."/>
            <person name="Sukeda M."/>
            <person name="Shimizu M."/>
            <person name="Yamane J."/>
            <person name="Ohnishi K."/>
            <person name="Oshima S."/>
        </authorList>
    </citation>
    <scope>NUCLEOTIDE SEQUENCE [LARGE SCALE GENOMIC DNA]</scope>
    <source>
        <strain evidence="7 8">U-1</strain>
    </source>
</reference>
<keyword evidence="8" id="KW-1185">Reference proteome</keyword>
<reference evidence="8" key="1">
    <citation type="submission" date="2015-07" db="EMBL/GenBank/DDBJ databases">
        <title>Nocardia seriolae U-1 whole genome shotgun sequence.</title>
        <authorList>
            <person name="Imajoh M."/>
            <person name="Fukumoto Y."/>
            <person name="Sukeda M."/>
            <person name="Yamane J."/>
            <person name="Yamasaki K."/>
            <person name="Shimizu M."/>
            <person name="Ohnishi K."/>
            <person name="Oshima S."/>
        </authorList>
    </citation>
    <scope>NUCLEOTIDE SEQUENCE [LARGE SCALE GENOMIC DNA]</scope>
    <source>
        <strain evidence="8">U-1</strain>
    </source>
</reference>
<dbReference type="EMBL" id="BBYQ01000296">
    <property type="protein sequence ID" value="GAP33505.1"/>
    <property type="molecule type" value="Genomic_DNA"/>
</dbReference>
<feature type="region of interest" description="Disordered" evidence="4">
    <location>
        <begin position="1"/>
        <end position="23"/>
    </location>
</feature>
<dbReference type="RefSeq" id="WP_197707901.1">
    <property type="nucleotide sequence ID" value="NZ_AP017900.1"/>
</dbReference>
<evidence type="ECO:0000313" key="8">
    <source>
        <dbReference type="Proteomes" id="UP000037179"/>
    </source>
</evidence>
<dbReference type="SUPFAM" id="SSF52980">
    <property type="entry name" value="Restriction endonuclease-like"/>
    <property type="match status" value="1"/>
</dbReference>
<dbReference type="InterPro" id="IPR037057">
    <property type="entry name" value="DNA_rep_MutH/T2_RE_sf"/>
</dbReference>
<proteinExistence type="predicted"/>
<dbReference type="GO" id="GO:0004519">
    <property type="term" value="F:endonuclease activity"/>
    <property type="evidence" value="ECO:0007669"/>
    <property type="project" value="UniProtKB-KW"/>
</dbReference>
<dbReference type="KEGG" id="nsr:NS506_06580"/>
<dbReference type="Gene3D" id="1.10.10.10">
    <property type="entry name" value="Winged helix-like DNA-binding domain superfamily/Winged helix DNA-binding domain"/>
    <property type="match status" value="1"/>
</dbReference>
<gene>
    <name evidence="6" type="ORF">NS506_06580</name>
    <name evidence="7" type="ORF">NSK11_contig00296-0001</name>
</gene>
<evidence type="ECO:0000313" key="7">
    <source>
        <dbReference type="EMBL" id="GAP33505.1"/>
    </source>
</evidence>
<accession>A0ABC9Z791</accession>
<reference evidence="6 9" key="3">
    <citation type="submission" date="2016-10" db="EMBL/GenBank/DDBJ databases">
        <title>Genome sequence of Nocardia seriolae strain EM150506, isolated from Anguila japonica.</title>
        <authorList>
            <person name="Han H.-J."/>
        </authorList>
    </citation>
    <scope>NUCLEOTIDE SEQUENCE [LARGE SCALE GENOMIC DNA]</scope>
    <source>
        <strain evidence="6 9">EM150506</strain>
    </source>
</reference>
<dbReference type="GeneID" id="93373524"/>
<dbReference type="AlphaFoldDB" id="A0ABC9Z791"/>
<dbReference type="Proteomes" id="UP000180166">
    <property type="component" value="Chromosome"/>
</dbReference>
<evidence type="ECO:0000313" key="9">
    <source>
        <dbReference type="Proteomes" id="UP000180166"/>
    </source>
</evidence>
<organism evidence="7 8">
    <name type="scientific">Nocardia seriolae</name>
    <dbReference type="NCBI Taxonomy" id="37332"/>
    <lineage>
        <taxon>Bacteria</taxon>
        <taxon>Bacillati</taxon>
        <taxon>Actinomycetota</taxon>
        <taxon>Actinomycetes</taxon>
        <taxon>Mycobacteriales</taxon>
        <taxon>Nocardiaceae</taxon>
        <taxon>Nocardia</taxon>
    </lineage>
</organism>
<dbReference type="Gene3D" id="3.40.600.10">
    <property type="entry name" value="DNA mismatch repair MutH/Restriction endonuclease, type II"/>
    <property type="match status" value="1"/>
</dbReference>
<dbReference type="GO" id="GO:0016787">
    <property type="term" value="F:hydrolase activity"/>
    <property type="evidence" value="ECO:0007669"/>
    <property type="project" value="UniProtKB-KW"/>
</dbReference>
<evidence type="ECO:0000256" key="3">
    <source>
        <dbReference type="ARBA" id="ARBA00022801"/>
    </source>
</evidence>
<name>A0ABC9Z791_9NOCA</name>
<protein>
    <submittedName>
        <fullName evidence="7">Restriction endonuclease NaeI</fullName>
    </submittedName>
    <submittedName>
        <fullName evidence="6">Type-2 restriction enzyme NaeI</fullName>
    </submittedName>
</protein>
<dbReference type="Proteomes" id="UP000037179">
    <property type="component" value="Unassembled WGS sequence"/>
</dbReference>
<keyword evidence="3" id="KW-0378">Hydrolase</keyword>
<dbReference type="InterPro" id="IPR036388">
    <property type="entry name" value="WH-like_DNA-bd_sf"/>
</dbReference>
<dbReference type="Pfam" id="PF09126">
    <property type="entry name" value="NaeI"/>
    <property type="match status" value="1"/>
</dbReference>
<keyword evidence="1" id="KW-0540">Nuclease</keyword>
<keyword evidence="2 7" id="KW-0255">Endonuclease</keyword>
<dbReference type="EMBL" id="CP017839">
    <property type="protein sequence ID" value="APB00611.1"/>
    <property type="molecule type" value="Genomic_DNA"/>
</dbReference>
<evidence type="ECO:0000256" key="2">
    <source>
        <dbReference type="ARBA" id="ARBA00022759"/>
    </source>
</evidence>
<dbReference type="InterPro" id="IPR011335">
    <property type="entry name" value="Restrct_endonuc-II-like"/>
</dbReference>